<gene>
    <name evidence="1" type="ORF">AFUS01_LOCUS19653</name>
</gene>
<organism evidence="1 2">
    <name type="scientific">Allacma fusca</name>
    <dbReference type="NCBI Taxonomy" id="39272"/>
    <lineage>
        <taxon>Eukaryota</taxon>
        <taxon>Metazoa</taxon>
        <taxon>Ecdysozoa</taxon>
        <taxon>Arthropoda</taxon>
        <taxon>Hexapoda</taxon>
        <taxon>Collembola</taxon>
        <taxon>Symphypleona</taxon>
        <taxon>Sminthuridae</taxon>
        <taxon>Allacma</taxon>
    </lineage>
</organism>
<sequence>MDDTKIQDDSNSNNMQEISDSVLDKSCIKGSSNVSVAGTESTEGSCQEITSEASFSGSGSDYAKYPNVTFYTQPDIGCIPVKPSVTRLNDLLPQTLRQKDIEVYETNFDEVLKHLFRQAINADAKISIGSKEFPCHLVLLQSYSKYFQRIKRPPETVYRLELPEVA</sequence>
<keyword evidence="2" id="KW-1185">Reference proteome</keyword>
<dbReference type="AlphaFoldDB" id="A0A8J2P4V8"/>
<dbReference type="EMBL" id="CAJVCH010204776">
    <property type="protein sequence ID" value="CAG7731044.1"/>
    <property type="molecule type" value="Genomic_DNA"/>
</dbReference>
<evidence type="ECO:0008006" key="3">
    <source>
        <dbReference type="Google" id="ProtNLM"/>
    </source>
</evidence>
<name>A0A8J2P4V8_9HEXA</name>
<protein>
    <recommendedName>
        <fullName evidence="3">BTB domain-containing protein</fullName>
    </recommendedName>
</protein>
<evidence type="ECO:0000313" key="2">
    <source>
        <dbReference type="Proteomes" id="UP000708208"/>
    </source>
</evidence>
<reference evidence="1" key="1">
    <citation type="submission" date="2021-06" db="EMBL/GenBank/DDBJ databases">
        <authorList>
            <person name="Hodson N. C."/>
            <person name="Mongue J. A."/>
            <person name="Jaron S. K."/>
        </authorList>
    </citation>
    <scope>NUCLEOTIDE SEQUENCE</scope>
</reference>
<proteinExistence type="predicted"/>
<comment type="caution">
    <text evidence="1">The sequence shown here is derived from an EMBL/GenBank/DDBJ whole genome shotgun (WGS) entry which is preliminary data.</text>
</comment>
<evidence type="ECO:0000313" key="1">
    <source>
        <dbReference type="EMBL" id="CAG7731044.1"/>
    </source>
</evidence>
<dbReference type="Proteomes" id="UP000708208">
    <property type="component" value="Unassembled WGS sequence"/>
</dbReference>
<accession>A0A8J2P4V8</accession>
<dbReference type="OrthoDB" id="6350321at2759"/>